<organism evidence="1 2">
    <name type="scientific">Thomasclavelia spiroformis</name>
    <dbReference type="NCBI Taxonomy" id="29348"/>
    <lineage>
        <taxon>Bacteria</taxon>
        <taxon>Bacillati</taxon>
        <taxon>Bacillota</taxon>
        <taxon>Erysipelotrichia</taxon>
        <taxon>Erysipelotrichales</taxon>
        <taxon>Coprobacillaceae</taxon>
        <taxon>Thomasclavelia</taxon>
    </lineage>
</organism>
<reference evidence="1" key="2">
    <citation type="submission" date="2021-09" db="EMBL/GenBank/DDBJ databases">
        <authorList>
            <person name="Gilroy R."/>
        </authorList>
    </citation>
    <scope>NUCLEOTIDE SEQUENCE</scope>
    <source>
        <strain evidence="1">CHK193-16274</strain>
    </source>
</reference>
<evidence type="ECO:0000313" key="2">
    <source>
        <dbReference type="Proteomes" id="UP000749320"/>
    </source>
</evidence>
<dbReference type="Proteomes" id="UP000749320">
    <property type="component" value="Unassembled WGS sequence"/>
</dbReference>
<evidence type="ECO:0000313" key="1">
    <source>
        <dbReference type="EMBL" id="HJF40212.1"/>
    </source>
</evidence>
<protein>
    <submittedName>
        <fullName evidence="1">Uncharacterized protein</fullName>
    </submittedName>
</protein>
<name>A0A921KKN9_9FIRM</name>
<dbReference type="EMBL" id="DYWV01000159">
    <property type="protein sequence ID" value="HJF40212.1"/>
    <property type="molecule type" value="Genomic_DNA"/>
</dbReference>
<reference evidence="1" key="1">
    <citation type="journal article" date="2021" name="PeerJ">
        <title>Extensive microbial diversity within the chicken gut microbiome revealed by metagenomics and culture.</title>
        <authorList>
            <person name="Gilroy R."/>
            <person name="Ravi A."/>
            <person name="Getino M."/>
            <person name="Pursley I."/>
            <person name="Horton D.L."/>
            <person name="Alikhan N.F."/>
            <person name="Baker D."/>
            <person name="Gharbi K."/>
            <person name="Hall N."/>
            <person name="Watson M."/>
            <person name="Adriaenssens E.M."/>
            <person name="Foster-Nyarko E."/>
            <person name="Jarju S."/>
            <person name="Secka A."/>
            <person name="Antonio M."/>
            <person name="Oren A."/>
            <person name="Chaudhuri R.R."/>
            <person name="La Ragione R."/>
            <person name="Hildebrand F."/>
            <person name="Pallen M.J."/>
        </authorList>
    </citation>
    <scope>NUCLEOTIDE SEQUENCE</scope>
    <source>
        <strain evidence="1">CHK193-16274</strain>
    </source>
</reference>
<accession>A0A921KKN9</accession>
<comment type="caution">
    <text evidence="1">The sequence shown here is derived from an EMBL/GenBank/DDBJ whole genome shotgun (WGS) entry which is preliminary data.</text>
</comment>
<proteinExistence type="predicted"/>
<gene>
    <name evidence="1" type="ORF">K8V91_04740</name>
</gene>
<sequence length="54" mass="6742">MDCIVYCFYDNYILLVLKYRYFTNTTYGYFKKNSYIKELIKEKQEQLAYCILRN</sequence>
<dbReference type="AlphaFoldDB" id="A0A921KKN9"/>